<protein>
    <submittedName>
        <fullName evidence="1">Uncharacterized protein</fullName>
    </submittedName>
</protein>
<evidence type="ECO:0000313" key="1">
    <source>
        <dbReference type="EMBL" id="JAI02325.1"/>
    </source>
</evidence>
<accession>A0A0E9XI49</accession>
<reference evidence="1" key="1">
    <citation type="submission" date="2014-11" db="EMBL/GenBank/DDBJ databases">
        <authorList>
            <person name="Amaro Gonzalez C."/>
        </authorList>
    </citation>
    <scope>NUCLEOTIDE SEQUENCE</scope>
</reference>
<dbReference type="EMBL" id="GBXM01006253">
    <property type="protein sequence ID" value="JAI02325.1"/>
    <property type="molecule type" value="Transcribed_RNA"/>
</dbReference>
<sequence>MMMHVTMYLKGFPSLVSWFRHCSTTFVVH</sequence>
<organism evidence="1">
    <name type="scientific">Anguilla anguilla</name>
    <name type="common">European freshwater eel</name>
    <name type="synonym">Muraena anguilla</name>
    <dbReference type="NCBI Taxonomy" id="7936"/>
    <lineage>
        <taxon>Eukaryota</taxon>
        <taxon>Metazoa</taxon>
        <taxon>Chordata</taxon>
        <taxon>Craniata</taxon>
        <taxon>Vertebrata</taxon>
        <taxon>Euteleostomi</taxon>
        <taxon>Actinopterygii</taxon>
        <taxon>Neopterygii</taxon>
        <taxon>Teleostei</taxon>
        <taxon>Anguilliformes</taxon>
        <taxon>Anguillidae</taxon>
        <taxon>Anguilla</taxon>
    </lineage>
</organism>
<reference evidence="1" key="2">
    <citation type="journal article" date="2015" name="Fish Shellfish Immunol.">
        <title>Early steps in the European eel (Anguilla anguilla)-Vibrio vulnificus interaction in the gills: Role of the RtxA13 toxin.</title>
        <authorList>
            <person name="Callol A."/>
            <person name="Pajuelo D."/>
            <person name="Ebbesson L."/>
            <person name="Teles M."/>
            <person name="MacKenzie S."/>
            <person name="Amaro C."/>
        </authorList>
    </citation>
    <scope>NUCLEOTIDE SEQUENCE</scope>
</reference>
<name>A0A0E9XI49_ANGAN</name>
<proteinExistence type="predicted"/>
<dbReference type="AlphaFoldDB" id="A0A0E9XI49"/>